<keyword evidence="8" id="KW-0378">Hydrolase</keyword>
<protein>
    <recommendedName>
        <fullName evidence="14">Peptidase M50 domain-containing protein</fullName>
    </recommendedName>
</protein>
<keyword evidence="10 13" id="KW-1133">Transmembrane helix</keyword>
<name>W7UKI5_RUMFL</name>
<evidence type="ECO:0000256" key="13">
    <source>
        <dbReference type="SAM" id="Phobius"/>
    </source>
</evidence>
<evidence type="ECO:0000256" key="5">
    <source>
        <dbReference type="ARBA" id="ARBA00022670"/>
    </source>
</evidence>
<evidence type="ECO:0000313" key="15">
    <source>
        <dbReference type="EMBL" id="EWM54303.1"/>
    </source>
</evidence>
<evidence type="ECO:0000256" key="8">
    <source>
        <dbReference type="ARBA" id="ARBA00022801"/>
    </source>
</evidence>
<feature type="transmembrane region" description="Helical" evidence="13">
    <location>
        <begin position="103"/>
        <end position="124"/>
    </location>
</feature>
<evidence type="ECO:0000256" key="4">
    <source>
        <dbReference type="ARBA" id="ARBA00022475"/>
    </source>
</evidence>
<evidence type="ECO:0000256" key="2">
    <source>
        <dbReference type="ARBA" id="ARBA00004651"/>
    </source>
</evidence>
<dbReference type="PANTHER" id="PTHR35864">
    <property type="entry name" value="ZINC METALLOPROTEASE MJ0611-RELATED"/>
    <property type="match status" value="1"/>
</dbReference>
<dbReference type="InterPro" id="IPR044537">
    <property type="entry name" value="Rip2-like"/>
</dbReference>
<dbReference type="EMBL" id="ATAX01000016">
    <property type="protein sequence ID" value="EWM54303.1"/>
    <property type="molecule type" value="Genomic_DNA"/>
</dbReference>
<evidence type="ECO:0000256" key="11">
    <source>
        <dbReference type="ARBA" id="ARBA00023049"/>
    </source>
</evidence>
<proteinExistence type="inferred from homology"/>
<feature type="transmembrane region" description="Helical" evidence="13">
    <location>
        <begin position="136"/>
        <end position="160"/>
    </location>
</feature>
<evidence type="ECO:0000256" key="12">
    <source>
        <dbReference type="ARBA" id="ARBA00023136"/>
    </source>
</evidence>
<comment type="similarity">
    <text evidence="3">Belongs to the peptidase M50B family.</text>
</comment>
<dbReference type="PATRIC" id="fig|1341157.4.peg.966"/>
<evidence type="ECO:0000256" key="10">
    <source>
        <dbReference type="ARBA" id="ARBA00022989"/>
    </source>
</evidence>
<evidence type="ECO:0000256" key="3">
    <source>
        <dbReference type="ARBA" id="ARBA00007931"/>
    </source>
</evidence>
<evidence type="ECO:0000256" key="1">
    <source>
        <dbReference type="ARBA" id="ARBA00001947"/>
    </source>
</evidence>
<dbReference type="PANTHER" id="PTHR35864:SF1">
    <property type="entry name" value="ZINC METALLOPROTEASE YWHC-RELATED"/>
    <property type="match status" value="1"/>
</dbReference>
<dbReference type="GO" id="GO:0008237">
    <property type="term" value="F:metallopeptidase activity"/>
    <property type="evidence" value="ECO:0007669"/>
    <property type="project" value="UniProtKB-KW"/>
</dbReference>
<dbReference type="AlphaFoldDB" id="W7UKI5"/>
<keyword evidence="5" id="KW-0645">Protease</keyword>
<sequence>MIGTDFSVDFLMMLVARAATFLLVIPIHESAHGLMAKWLGDDTAQKAGRITLNPFAHLEPIGLIMMLVLGVGWAKPVPVDPSKFKHKRLGYALVSLAGPVSNLIAAFIGAAIVTVAACVGYHVGVEELTTDMLSDFANAVFTLLVDFVQINIVLALFNMIPLPPMDGFNFLRAFMPYSFDRWVFRNQRILTGIFFGIIMLSSYVWQVRVAFAVVEKLVEVVIWMSVSWIPLLFNIK</sequence>
<reference evidence="15 16" key="1">
    <citation type="journal article" date="2014" name="PLoS ONE">
        <title>Rumen cellulosomics: divergent fiber-degrading strategies revealed by comparative genome-wide analysis of six ruminococcal strains.</title>
        <authorList>
            <person name="Dassa B."/>
            <person name="Borovok I."/>
            <person name="Ruimy-Israeli V."/>
            <person name="Lamed R."/>
            <person name="Flint H.J."/>
            <person name="Duncan S.H."/>
            <person name="Henrissat B."/>
            <person name="Coutinho P."/>
            <person name="Morrison M."/>
            <person name="Mosoni P."/>
            <person name="Yeoman C.J."/>
            <person name="White B.A."/>
            <person name="Bayer E.A."/>
        </authorList>
    </citation>
    <scope>NUCLEOTIDE SEQUENCE [LARGE SCALE GENOMIC DNA]</scope>
    <source>
        <strain evidence="15 16">007c</strain>
    </source>
</reference>
<dbReference type="InterPro" id="IPR008915">
    <property type="entry name" value="Peptidase_M50"/>
</dbReference>
<keyword evidence="7" id="KW-0479">Metal-binding</keyword>
<comment type="caution">
    <text evidence="15">The sequence shown here is derived from an EMBL/GenBank/DDBJ whole genome shotgun (WGS) entry which is preliminary data.</text>
</comment>
<dbReference type="CDD" id="cd06158">
    <property type="entry name" value="S2P-M50_like_1"/>
    <property type="match status" value="1"/>
</dbReference>
<accession>W7UKI5</accession>
<dbReference type="Pfam" id="PF02163">
    <property type="entry name" value="Peptidase_M50"/>
    <property type="match status" value="1"/>
</dbReference>
<evidence type="ECO:0000259" key="14">
    <source>
        <dbReference type="Pfam" id="PF02163"/>
    </source>
</evidence>
<feature type="transmembrane region" description="Helical" evidence="13">
    <location>
        <begin position="217"/>
        <end position="235"/>
    </location>
</feature>
<evidence type="ECO:0000256" key="6">
    <source>
        <dbReference type="ARBA" id="ARBA00022692"/>
    </source>
</evidence>
<organism evidence="15 16">
    <name type="scientific">Ruminococcus flavefaciens 007c</name>
    <dbReference type="NCBI Taxonomy" id="1341157"/>
    <lineage>
        <taxon>Bacteria</taxon>
        <taxon>Bacillati</taxon>
        <taxon>Bacillota</taxon>
        <taxon>Clostridia</taxon>
        <taxon>Eubacteriales</taxon>
        <taxon>Oscillospiraceae</taxon>
        <taxon>Ruminococcus</taxon>
    </lineage>
</organism>
<dbReference type="InterPro" id="IPR052348">
    <property type="entry name" value="Metallopeptidase_M50B"/>
</dbReference>
<keyword evidence="9" id="KW-0862">Zinc</keyword>
<evidence type="ECO:0000256" key="7">
    <source>
        <dbReference type="ARBA" id="ARBA00022723"/>
    </source>
</evidence>
<evidence type="ECO:0000256" key="9">
    <source>
        <dbReference type="ARBA" id="ARBA00022833"/>
    </source>
</evidence>
<gene>
    <name evidence="15" type="ORF">RF007C_11885</name>
</gene>
<evidence type="ECO:0000313" key="16">
    <source>
        <dbReference type="Proteomes" id="UP000019365"/>
    </source>
</evidence>
<feature type="transmembrane region" description="Helical" evidence="13">
    <location>
        <begin position="55"/>
        <end position="74"/>
    </location>
</feature>
<dbReference type="OrthoDB" id="9800627at2"/>
<feature type="transmembrane region" description="Helical" evidence="13">
    <location>
        <begin position="6"/>
        <end position="27"/>
    </location>
</feature>
<keyword evidence="12 13" id="KW-0472">Membrane</keyword>
<keyword evidence="11" id="KW-0482">Metalloprotease</keyword>
<feature type="transmembrane region" description="Helical" evidence="13">
    <location>
        <begin position="189"/>
        <end position="205"/>
    </location>
</feature>
<dbReference type="GO" id="GO:0005886">
    <property type="term" value="C:plasma membrane"/>
    <property type="evidence" value="ECO:0007669"/>
    <property type="project" value="UniProtKB-SubCell"/>
</dbReference>
<dbReference type="GO" id="GO:0006508">
    <property type="term" value="P:proteolysis"/>
    <property type="evidence" value="ECO:0007669"/>
    <property type="project" value="UniProtKB-KW"/>
</dbReference>
<dbReference type="Proteomes" id="UP000019365">
    <property type="component" value="Unassembled WGS sequence"/>
</dbReference>
<keyword evidence="6 13" id="KW-0812">Transmembrane</keyword>
<keyword evidence="4" id="KW-1003">Cell membrane</keyword>
<dbReference type="eggNOG" id="COG1994">
    <property type="taxonomic scope" value="Bacteria"/>
</dbReference>
<keyword evidence="16" id="KW-1185">Reference proteome</keyword>
<comment type="subcellular location">
    <subcellularLocation>
        <location evidence="2">Cell membrane</location>
        <topology evidence="2">Multi-pass membrane protein</topology>
    </subcellularLocation>
</comment>
<dbReference type="GO" id="GO:0046872">
    <property type="term" value="F:metal ion binding"/>
    <property type="evidence" value="ECO:0007669"/>
    <property type="project" value="UniProtKB-KW"/>
</dbReference>
<feature type="domain" description="Peptidase M50" evidence="14">
    <location>
        <begin position="18"/>
        <end position="198"/>
    </location>
</feature>
<comment type="cofactor">
    <cofactor evidence="1">
        <name>Zn(2+)</name>
        <dbReference type="ChEBI" id="CHEBI:29105"/>
    </cofactor>
</comment>
<dbReference type="RefSeq" id="WP_019678046.1">
    <property type="nucleotide sequence ID" value="NZ_ATAX01000016.1"/>
</dbReference>